<proteinExistence type="predicted"/>
<dbReference type="AlphaFoldDB" id="A0A450ZY82"/>
<dbReference type="Gene3D" id="3.30.565.10">
    <property type="entry name" value="Histidine kinase-like ATPase, C-terminal domain"/>
    <property type="match status" value="1"/>
</dbReference>
<dbReference type="SUPFAM" id="SSF55874">
    <property type="entry name" value="ATPase domain of HSP90 chaperone/DNA topoisomerase II/histidine kinase"/>
    <property type="match status" value="1"/>
</dbReference>
<reference evidence="1" key="1">
    <citation type="submission" date="2019-02" db="EMBL/GenBank/DDBJ databases">
        <authorList>
            <person name="Gruber-Vodicka R. H."/>
            <person name="Seah K. B. B."/>
        </authorList>
    </citation>
    <scope>NUCLEOTIDE SEQUENCE</scope>
    <source>
        <strain evidence="1">BECK_BZ126</strain>
    </source>
</reference>
<gene>
    <name evidence="1" type="ORF">BECKTC1821F_GA0114240_102611</name>
</gene>
<keyword evidence="1" id="KW-0418">Kinase</keyword>
<accession>A0A450ZY82</accession>
<dbReference type="InterPro" id="IPR036890">
    <property type="entry name" value="HATPase_C_sf"/>
</dbReference>
<evidence type="ECO:0000313" key="1">
    <source>
        <dbReference type="EMBL" id="VFK58740.1"/>
    </source>
</evidence>
<dbReference type="Pfam" id="PF13589">
    <property type="entry name" value="HATPase_c_3"/>
    <property type="match status" value="1"/>
</dbReference>
<name>A0A450ZY82_9GAMM</name>
<sequence length="655" mass="74700">MASESPFRMTLSLNVLNHLGLNLYSNVPSVLSEVVANAWDADAEHVRITIDPTTGKERIVIQDDGHGMMQREVNERYLLVGYRCRQHNPGPTKKFGRSPMGRKGIGKLSLFSIAKTIEVRTVKDGQRSAFRMNLNDIESQIGKQESGMYAPIPLSTDDIDFERGTRIVITDLKKRVHKMVGALRMRLARRFSVIGPGYGFSVFINGEEISATDRDYYHKVQYLWAFGNEDDFYKDLCTKAESVEDLSGLLDSGDEVRGWIGTVEESGKLKDQHGDNLNKIVVLVRGKVAQEDILEEFGETGLFARYLIGEIHADFLDADDKDDIATSSRQRLIEDDPRYEALKAFIGRILKKIQNEWTRLRNEEGSKKALEIPGIDEWFKELGPDQKKKAKSLFGKINSLTIEEPTAKKQLFKQAVIAFDSFRYSDQLEALDSVSPENIEIVTGIFAELDEREAILYHQIISERIDVIRTLQKKVQDNALEKVIQEQIFDHLWLLDPSWERAAGSEYMEQQVRTEFGKIEAGLTEEEKKARLDIKYRTASGKHIIIELKRANRRVSVYELGSQIRKYRNATIKLLDAAGLGNQPFEFVCVVGKDLVEQNDPNNSNLVKETLRPLDARVIRYEELLENAYASYSEFLKEHEKVGRITRLLQAIDES</sequence>
<organism evidence="1">
    <name type="scientific">Candidatus Kentrum sp. TC</name>
    <dbReference type="NCBI Taxonomy" id="2126339"/>
    <lineage>
        <taxon>Bacteria</taxon>
        <taxon>Pseudomonadati</taxon>
        <taxon>Pseudomonadota</taxon>
        <taxon>Gammaproteobacteria</taxon>
        <taxon>Candidatus Kentrum</taxon>
    </lineage>
</organism>
<dbReference type="GO" id="GO:0016301">
    <property type="term" value="F:kinase activity"/>
    <property type="evidence" value="ECO:0007669"/>
    <property type="project" value="UniProtKB-KW"/>
</dbReference>
<dbReference type="EMBL" id="CAADFW010000026">
    <property type="protein sequence ID" value="VFK58740.1"/>
    <property type="molecule type" value="Genomic_DNA"/>
</dbReference>
<protein>
    <submittedName>
        <fullName evidence="1">Histidine kinase-, DNA gyrase B-, and HSP90-like ATPase</fullName>
    </submittedName>
</protein>
<keyword evidence="1" id="KW-0808">Transferase</keyword>